<organism evidence="1 2">
    <name type="scientific">Thermogutta terrifontis</name>
    <dbReference type="NCBI Taxonomy" id="1331910"/>
    <lineage>
        <taxon>Bacteria</taxon>
        <taxon>Pseudomonadati</taxon>
        <taxon>Planctomycetota</taxon>
        <taxon>Planctomycetia</taxon>
        <taxon>Pirellulales</taxon>
        <taxon>Thermoguttaceae</taxon>
        <taxon>Thermogutta</taxon>
    </lineage>
</organism>
<accession>A0A286RBI5</accession>
<sequence length="39" mass="4256">MRSNPDSTPARVEVLFSIGREKREDVSGLAAIDGVRVAR</sequence>
<evidence type="ECO:0000313" key="1">
    <source>
        <dbReference type="EMBL" id="ASV73316.1"/>
    </source>
</evidence>
<proteinExistence type="predicted"/>
<dbReference type="KEGG" id="ttf:THTE_0714"/>
<dbReference type="EMBL" id="CP018477">
    <property type="protein sequence ID" value="ASV73316.1"/>
    <property type="molecule type" value="Genomic_DNA"/>
</dbReference>
<dbReference type="AlphaFoldDB" id="A0A286RBI5"/>
<dbReference type="Proteomes" id="UP000215086">
    <property type="component" value="Chromosome"/>
</dbReference>
<gene>
    <name evidence="1" type="ORF">THTE_0714</name>
</gene>
<evidence type="ECO:0000313" key="2">
    <source>
        <dbReference type="Proteomes" id="UP000215086"/>
    </source>
</evidence>
<keyword evidence="2" id="KW-1185">Reference proteome</keyword>
<reference evidence="1 2" key="1">
    <citation type="journal article" name="Front. Microbiol.">
        <title>Sugar Metabolism of the First Thermophilic Planctomycete Thermogutta terrifontis: Comparative Genomic and Transcriptomic Approaches.</title>
        <authorList>
            <person name="Elcheninov A.G."/>
            <person name="Menzel P."/>
            <person name="Gudbergsdottir S.R."/>
            <person name="Slesarev A.I."/>
            <person name="Kadnikov V.V."/>
            <person name="Krogh A."/>
            <person name="Bonch-Osmolovskaya E.A."/>
            <person name="Peng X."/>
            <person name="Kublanov I.V."/>
        </authorList>
    </citation>
    <scope>NUCLEOTIDE SEQUENCE [LARGE SCALE GENOMIC DNA]</scope>
    <source>
        <strain evidence="1 2">R1</strain>
    </source>
</reference>
<protein>
    <submittedName>
        <fullName evidence="1">Uncharacterized protein</fullName>
    </submittedName>
</protein>
<name>A0A286RBI5_9BACT</name>